<name>A0ABD4T882_9CYAN</name>
<dbReference type="InterPro" id="IPR003772">
    <property type="entry name" value="YceD"/>
</dbReference>
<evidence type="ECO:0000313" key="2">
    <source>
        <dbReference type="Proteomes" id="UP000031561"/>
    </source>
</evidence>
<dbReference type="Pfam" id="PF02620">
    <property type="entry name" value="YceD"/>
    <property type="match status" value="1"/>
</dbReference>
<dbReference type="EMBL" id="JTHE03000104">
    <property type="protein sequence ID" value="MCM1984791.1"/>
    <property type="molecule type" value="Genomic_DNA"/>
</dbReference>
<dbReference type="AlphaFoldDB" id="A0ABD4T882"/>
<sequence>MDYSIYLPRLLQAPDQTESVTVETFFPDLETLTPVKGWVKVTHGGTFLEVVTQASTIVTLTCDRCLQQYNHRLKVETSELIWLESTAAKAVPGVEVEVPLEDLVETLDPAGFFKPDLWLYEQLCLELPFQKLCDGNCEGLSSPTPSTGSNSPVDQRWAALNALKHEL</sequence>
<reference evidence="1 2" key="1">
    <citation type="journal article" date="2015" name="Genome Announc.">
        <title>Draft Genome Sequence of Filamentous Marine Cyanobacterium Lyngbya confervoides Strain BDU141951.</title>
        <authorList>
            <person name="Chandrababunaidu M.M."/>
            <person name="Sen D."/>
            <person name="Tripathy S."/>
        </authorList>
    </citation>
    <scope>NUCLEOTIDE SEQUENCE [LARGE SCALE GENOMIC DNA]</scope>
    <source>
        <strain evidence="1 2">BDU141951</strain>
    </source>
</reference>
<dbReference type="RefSeq" id="WP_166277088.1">
    <property type="nucleotide sequence ID" value="NZ_JTHE03000104.1"/>
</dbReference>
<accession>A0ABD4T882</accession>
<dbReference type="Proteomes" id="UP000031561">
    <property type="component" value="Unassembled WGS sequence"/>
</dbReference>
<comment type="caution">
    <text evidence="1">The sequence shown here is derived from an EMBL/GenBank/DDBJ whole genome shotgun (WGS) entry which is preliminary data.</text>
</comment>
<organism evidence="1 2">
    <name type="scientific">Lyngbya confervoides BDU141951</name>
    <dbReference type="NCBI Taxonomy" id="1574623"/>
    <lineage>
        <taxon>Bacteria</taxon>
        <taxon>Bacillati</taxon>
        <taxon>Cyanobacteriota</taxon>
        <taxon>Cyanophyceae</taxon>
        <taxon>Oscillatoriophycideae</taxon>
        <taxon>Oscillatoriales</taxon>
        <taxon>Microcoleaceae</taxon>
        <taxon>Lyngbya</taxon>
    </lineage>
</organism>
<gene>
    <name evidence="1" type="ORF">QQ91_0018375</name>
</gene>
<proteinExistence type="predicted"/>
<protein>
    <submittedName>
        <fullName evidence="1">YceD family protein</fullName>
    </submittedName>
</protein>
<keyword evidence="2" id="KW-1185">Reference proteome</keyword>
<evidence type="ECO:0000313" key="1">
    <source>
        <dbReference type="EMBL" id="MCM1984791.1"/>
    </source>
</evidence>